<dbReference type="InterPro" id="IPR002934">
    <property type="entry name" value="Polymerase_NTP_transf_dom"/>
</dbReference>
<keyword evidence="1" id="KW-0694">RNA-binding</keyword>
<feature type="compositionally biased region" description="Low complexity" evidence="2">
    <location>
        <begin position="405"/>
        <end position="424"/>
    </location>
</feature>
<proteinExistence type="predicted"/>
<feature type="region of interest" description="Disordered" evidence="2">
    <location>
        <begin position="918"/>
        <end position="945"/>
    </location>
</feature>
<dbReference type="GO" id="GO:0046872">
    <property type="term" value="F:metal ion binding"/>
    <property type="evidence" value="ECO:0007669"/>
    <property type="project" value="UniProtKB-KW"/>
</dbReference>
<feature type="region of interest" description="Disordered" evidence="2">
    <location>
        <begin position="444"/>
        <end position="473"/>
    </location>
</feature>
<feature type="compositionally biased region" description="Pro residues" evidence="2">
    <location>
        <begin position="367"/>
        <end position="376"/>
    </location>
</feature>
<feature type="compositionally biased region" description="Polar residues" evidence="2">
    <location>
        <begin position="920"/>
        <end position="934"/>
    </location>
</feature>
<dbReference type="GO" id="GO:0043634">
    <property type="term" value="P:polyadenylation-dependent ncRNA catabolic process"/>
    <property type="evidence" value="ECO:0007669"/>
    <property type="project" value="TreeGrafter"/>
</dbReference>
<dbReference type="InterPro" id="IPR012677">
    <property type="entry name" value="Nucleotide-bd_a/b_plait_sf"/>
</dbReference>
<dbReference type="SUPFAM" id="SSF81631">
    <property type="entry name" value="PAP/OAS1 substrate-binding domain"/>
    <property type="match status" value="1"/>
</dbReference>
<dbReference type="Gene3D" id="3.30.70.330">
    <property type="match status" value="1"/>
</dbReference>
<dbReference type="PROSITE" id="PS50102">
    <property type="entry name" value="RRM"/>
    <property type="match status" value="1"/>
</dbReference>
<dbReference type="SUPFAM" id="SSF81301">
    <property type="entry name" value="Nucleotidyltransferase"/>
    <property type="match status" value="1"/>
</dbReference>
<reference evidence="4" key="1">
    <citation type="submission" date="2021-01" db="EMBL/GenBank/DDBJ databases">
        <authorList>
            <person name="Corre E."/>
            <person name="Pelletier E."/>
            <person name="Niang G."/>
            <person name="Scheremetjew M."/>
            <person name="Finn R."/>
            <person name="Kale V."/>
            <person name="Holt S."/>
            <person name="Cochrane G."/>
            <person name="Meng A."/>
            <person name="Brown T."/>
            <person name="Cohen L."/>
        </authorList>
    </citation>
    <scope>NUCLEOTIDE SEQUENCE</scope>
    <source>
        <strain evidence="4">NY070348D</strain>
    </source>
</reference>
<evidence type="ECO:0000313" key="4">
    <source>
        <dbReference type="EMBL" id="CAD9672683.1"/>
    </source>
</evidence>
<organism evidence="4">
    <name type="scientific">Mucochytrium quahogii</name>
    <dbReference type="NCBI Taxonomy" id="96639"/>
    <lineage>
        <taxon>Eukaryota</taxon>
        <taxon>Sar</taxon>
        <taxon>Stramenopiles</taxon>
        <taxon>Bigyra</taxon>
        <taxon>Labyrinthulomycetes</taxon>
        <taxon>Thraustochytrida</taxon>
        <taxon>Thraustochytriidae</taxon>
        <taxon>Mucochytrium</taxon>
    </lineage>
</organism>
<feature type="domain" description="RRM" evidence="3">
    <location>
        <begin position="960"/>
        <end position="1035"/>
    </location>
</feature>
<dbReference type="GO" id="GO:1990817">
    <property type="term" value="F:poly(A) RNA polymerase activity"/>
    <property type="evidence" value="ECO:0007669"/>
    <property type="project" value="InterPro"/>
</dbReference>
<dbReference type="SUPFAM" id="SSF54928">
    <property type="entry name" value="RNA-binding domain, RBD"/>
    <property type="match status" value="1"/>
</dbReference>
<feature type="region of interest" description="Disordered" evidence="2">
    <location>
        <begin position="354"/>
        <end position="432"/>
    </location>
</feature>
<evidence type="ECO:0000259" key="3">
    <source>
        <dbReference type="PROSITE" id="PS50102"/>
    </source>
</evidence>
<dbReference type="AlphaFoldDB" id="A0A7S2RJ62"/>
<dbReference type="Gene3D" id="1.10.1410.10">
    <property type="match status" value="1"/>
</dbReference>
<feature type="compositionally biased region" description="Polar residues" evidence="2">
    <location>
        <begin position="386"/>
        <end position="396"/>
    </location>
</feature>
<evidence type="ECO:0000256" key="1">
    <source>
        <dbReference type="PROSITE-ProRule" id="PRU00176"/>
    </source>
</evidence>
<dbReference type="InterPro" id="IPR045862">
    <property type="entry name" value="Trf4-like"/>
</dbReference>
<name>A0A7S2RJ62_9STRA</name>
<sequence length="1041" mass="113571">MPKASQETVMEGCIVKCSPNNVLGSMLLKGKPSDFVRIRARMPIYLFDCEQGLLVGGFQASSEARVVAAGSGSVNKTVQVAIRVVWKCEPVIFQELKDFKSQRMSLLKDAVCVHLSATETTALENYFTGPICTEGSKPRHLSIVCAEAKDDEIECRACSPTSGWDTDDSGWDAAVSSNVDEHGPAAASSCVPTTPKVLMTAMTVERSNVRTRCQMRPSLKNRRGSLEIVVPEGNSTSYLNSINDSINQFLVNVANAMNVRQPPHNGPNGKKEYDLSMYSGNDANMIWCRVQEVVGKIYGSAIVQIYGSFATGLWLPGQSDVDLLISFQRLSFPRVPSSPMLPMPPMPPGMFPHPFMQQVPRGQFGPTPVPNFPPSPSSNSPLSPSRRMSTRAQSVESGLIGLGYPSVSPSSSENPSRNVSPVSSTGTNDSFQLGNLEQETCEMTEQAAENAQEGDSVKPPPKLEKQNQQQKQQMPNNFGRYFSNFQMPSPPKIETVEIDRDQMLLYLYALHSALKVQPWCKSIKLIKSSTMPVIKMIGVNNAVPGGAGPEVPLDISFRTRGHYGLEARDYVLQLTESLPGVLQPLVLILKQLLREFNLHDVYTGGLGSYSLTTLVWFYLLRCGFQVPTCKETSKQKRSVSVGGHVPPSPTSPQQPYSPPPLSPGGQGIGFGGNRGEKRKVPIVNPVGLPPVLNPNRPQQEELTDIDKELLEKSAKVVEDATKEVRTWLVESYMNGKGGGEGFNLGKLLLGFLHLYSLPSAGGLDLSRIGVSMQNRGEIFRQSKKEQPAALCIQDPVVPTRCIGSGSFNMYKVQQKFAELHAKLMLTPSALFDLLSLESNGEGVASAVSTPTSADTIPRPPSPPIMYPLPSPYHMQGVPSFFPVMPMHSPMTCPVHLVSPAHGFAPPPSFSFSPHDRRYSMTPTGDSSSNFSQHGSARRVPPRQSTAPVLHHQNQQGQLPNAVCVSGIPPKTTWEEYNNLLKNFKSFGHVVGSAPDKEHGTLTVVYTNQEDAKGALAAMQSFTLHEQRLDVKLTKRATSPVY</sequence>
<dbReference type="GO" id="GO:0031499">
    <property type="term" value="C:TRAMP complex"/>
    <property type="evidence" value="ECO:0007669"/>
    <property type="project" value="TreeGrafter"/>
</dbReference>
<feature type="compositionally biased region" description="Gly residues" evidence="2">
    <location>
        <begin position="664"/>
        <end position="673"/>
    </location>
</feature>
<dbReference type="InterPro" id="IPR043519">
    <property type="entry name" value="NT_sf"/>
</dbReference>
<accession>A0A7S2RJ62</accession>
<dbReference type="PANTHER" id="PTHR23092:SF48">
    <property type="entry name" value="NUCLEOTIDYLTRANSFERASE FAMILY PROTEIN"/>
    <property type="match status" value="1"/>
</dbReference>
<dbReference type="Gene3D" id="3.30.460.10">
    <property type="entry name" value="Beta Polymerase, domain 2"/>
    <property type="match status" value="1"/>
</dbReference>
<dbReference type="SMART" id="SM00360">
    <property type="entry name" value="RRM"/>
    <property type="match status" value="1"/>
</dbReference>
<evidence type="ECO:0000256" key="2">
    <source>
        <dbReference type="SAM" id="MobiDB-lite"/>
    </source>
</evidence>
<gene>
    <name evidence="4" type="ORF">QSP1433_LOCUS4031</name>
</gene>
<dbReference type="Pfam" id="PF01909">
    <property type="entry name" value="NTP_transf_2"/>
    <property type="match status" value="1"/>
</dbReference>
<dbReference type="GO" id="GO:0050265">
    <property type="term" value="F:RNA uridylyltransferase activity"/>
    <property type="evidence" value="ECO:0007669"/>
    <property type="project" value="UniProtKB-EC"/>
</dbReference>
<dbReference type="InterPro" id="IPR035979">
    <property type="entry name" value="RBD_domain_sf"/>
</dbReference>
<protein>
    <recommendedName>
        <fullName evidence="3">RRM domain-containing protein</fullName>
    </recommendedName>
</protein>
<dbReference type="GO" id="GO:0003729">
    <property type="term" value="F:mRNA binding"/>
    <property type="evidence" value="ECO:0007669"/>
    <property type="project" value="TreeGrafter"/>
</dbReference>
<dbReference type="PANTHER" id="PTHR23092">
    <property type="entry name" value="POLY(A) RNA POLYMERASE"/>
    <property type="match status" value="1"/>
</dbReference>
<dbReference type="GO" id="GO:0031123">
    <property type="term" value="P:RNA 3'-end processing"/>
    <property type="evidence" value="ECO:0007669"/>
    <property type="project" value="TreeGrafter"/>
</dbReference>
<dbReference type="InterPro" id="IPR000504">
    <property type="entry name" value="RRM_dom"/>
</dbReference>
<dbReference type="GO" id="GO:0005730">
    <property type="term" value="C:nucleolus"/>
    <property type="evidence" value="ECO:0007669"/>
    <property type="project" value="TreeGrafter"/>
</dbReference>
<feature type="compositionally biased region" description="Pro residues" evidence="2">
    <location>
        <begin position="646"/>
        <end position="662"/>
    </location>
</feature>
<feature type="region of interest" description="Disordered" evidence="2">
    <location>
        <begin position="633"/>
        <end position="674"/>
    </location>
</feature>
<dbReference type="EMBL" id="HBHK01006655">
    <property type="protein sequence ID" value="CAD9672683.1"/>
    <property type="molecule type" value="Transcribed_RNA"/>
</dbReference>
<dbReference type="CDD" id="cd00590">
    <property type="entry name" value="RRM_SF"/>
    <property type="match status" value="1"/>
</dbReference>